<dbReference type="EMBL" id="BAAABM010000029">
    <property type="protein sequence ID" value="GAA0343415.1"/>
    <property type="molecule type" value="Genomic_DNA"/>
</dbReference>
<sequence>MDTAPATASRDRDTDERRRPAAVHRYQALNVDDGALNRITALLALSVPDRPTTVPVQENR</sequence>
<evidence type="ECO:0000313" key="2">
    <source>
        <dbReference type="EMBL" id="GAA0343415.1"/>
    </source>
</evidence>
<accession>A0ABP3GHB8</accession>
<comment type="caution">
    <text evidence="2">The sequence shown here is derived from an EMBL/GenBank/DDBJ whole genome shotgun (WGS) entry which is preliminary data.</text>
</comment>
<name>A0ABP3GHB8_9ACTN</name>
<dbReference type="RefSeq" id="WP_252798841.1">
    <property type="nucleotide sequence ID" value="NZ_BAAABM010000029.1"/>
</dbReference>
<feature type="region of interest" description="Disordered" evidence="1">
    <location>
        <begin position="1"/>
        <end position="21"/>
    </location>
</feature>
<gene>
    <name evidence="2" type="ORF">GCM10010151_36260</name>
</gene>
<protein>
    <submittedName>
        <fullName evidence="2">Uncharacterized protein</fullName>
    </submittedName>
</protein>
<proteinExistence type="predicted"/>
<evidence type="ECO:0000313" key="3">
    <source>
        <dbReference type="Proteomes" id="UP001501822"/>
    </source>
</evidence>
<organism evidence="2 3">
    <name type="scientific">Actinoallomurus spadix</name>
    <dbReference type="NCBI Taxonomy" id="79912"/>
    <lineage>
        <taxon>Bacteria</taxon>
        <taxon>Bacillati</taxon>
        <taxon>Actinomycetota</taxon>
        <taxon>Actinomycetes</taxon>
        <taxon>Streptosporangiales</taxon>
        <taxon>Thermomonosporaceae</taxon>
        <taxon>Actinoallomurus</taxon>
    </lineage>
</organism>
<keyword evidence="3" id="KW-1185">Reference proteome</keyword>
<evidence type="ECO:0000256" key="1">
    <source>
        <dbReference type="SAM" id="MobiDB-lite"/>
    </source>
</evidence>
<reference evidence="3" key="1">
    <citation type="journal article" date="2019" name="Int. J. Syst. Evol. Microbiol.">
        <title>The Global Catalogue of Microorganisms (GCM) 10K type strain sequencing project: providing services to taxonomists for standard genome sequencing and annotation.</title>
        <authorList>
            <consortium name="The Broad Institute Genomics Platform"/>
            <consortium name="The Broad Institute Genome Sequencing Center for Infectious Disease"/>
            <person name="Wu L."/>
            <person name="Ma J."/>
        </authorList>
    </citation>
    <scope>NUCLEOTIDE SEQUENCE [LARGE SCALE GENOMIC DNA]</scope>
    <source>
        <strain evidence="3">JCM 3146</strain>
    </source>
</reference>
<feature type="compositionally biased region" description="Basic and acidic residues" evidence="1">
    <location>
        <begin position="9"/>
        <end position="19"/>
    </location>
</feature>
<dbReference type="Proteomes" id="UP001501822">
    <property type="component" value="Unassembled WGS sequence"/>
</dbReference>